<gene>
    <name evidence="1" type="ORF">D5S19_23020</name>
</gene>
<protein>
    <submittedName>
        <fullName evidence="1">TcmI family type II polyketide cyclase</fullName>
    </submittedName>
</protein>
<comment type="caution">
    <text evidence="1">The sequence shown here is derived from an EMBL/GenBank/DDBJ whole genome shotgun (WGS) entry which is preliminary data.</text>
</comment>
<dbReference type="InterPro" id="IPR011008">
    <property type="entry name" value="Dimeric_a/b-barrel"/>
</dbReference>
<accession>A0A419HXA5</accession>
<keyword evidence="2" id="KW-1185">Reference proteome</keyword>
<dbReference type="InterPro" id="IPR038474">
    <property type="entry name" value="Polyketide_synth_cyclase_sf"/>
</dbReference>
<dbReference type="Pfam" id="PF04673">
    <property type="entry name" value="Cyclase_polyket"/>
    <property type="match status" value="1"/>
</dbReference>
<dbReference type="OrthoDB" id="4147507at2"/>
<reference evidence="1 2" key="1">
    <citation type="submission" date="2018-09" db="EMBL/GenBank/DDBJ databases">
        <title>YIM PH 21725 draft genome.</title>
        <authorList>
            <person name="Miao C."/>
        </authorList>
    </citation>
    <scope>NUCLEOTIDE SEQUENCE [LARGE SCALE GENOMIC DNA]</scope>
    <source>
        <strain evidence="2">YIM PH21725</strain>
    </source>
</reference>
<name>A0A419HXA5_9PSEU</name>
<dbReference type="InterPro" id="IPR006765">
    <property type="entry name" value="Polyketide_synth_cyclase"/>
</dbReference>
<sequence length="101" mass="11744">MVLRMDPTDAERVARIFAEHDRTNLPHEIGVTRRTLFHFHGLYMHLIEAEDDVMDRLYAARSHPDFVAVNEQLAAILQPYAPTWSELKDSKAEVFYSWSAD</sequence>
<organism evidence="1 2">
    <name type="scientific">Amycolatopsis panacis</name>
    <dbReference type="NCBI Taxonomy" id="2340917"/>
    <lineage>
        <taxon>Bacteria</taxon>
        <taxon>Bacillati</taxon>
        <taxon>Actinomycetota</taxon>
        <taxon>Actinomycetes</taxon>
        <taxon>Pseudonocardiales</taxon>
        <taxon>Pseudonocardiaceae</taxon>
        <taxon>Amycolatopsis</taxon>
    </lineage>
</organism>
<dbReference type="SUPFAM" id="SSF54909">
    <property type="entry name" value="Dimeric alpha+beta barrel"/>
    <property type="match status" value="1"/>
</dbReference>
<dbReference type="Proteomes" id="UP000285112">
    <property type="component" value="Unassembled WGS sequence"/>
</dbReference>
<dbReference type="EMBL" id="QZFV01000107">
    <property type="protein sequence ID" value="RJQ81703.1"/>
    <property type="molecule type" value="Genomic_DNA"/>
</dbReference>
<dbReference type="GO" id="GO:0030639">
    <property type="term" value="P:polyketide biosynthetic process"/>
    <property type="evidence" value="ECO:0007669"/>
    <property type="project" value="InterPro"/>
</dbReference>
<proteinExistence type="predicted"/>
<evidence type="ECO:0000313" key="2">
    <source>
        <dbReference type="Proteomes" id="UP000285112"/>
    </source>
</evidence>
<evidence type="ECO:0000313" key="1">
    <source>
        <dbReference type="EMBL" id="RJQ81703.1"/>
    </source>
</evidence>
<dbReference type="Gene3D" id="3.30.70.1090">
    <property type="entry name" value="Dimeric alpha+beta barrel"/>
    <property type="match status" value="1"/>
</dbReference>
<dbReference type="AlphaFoldDB" id="A0A419HXA5"/>